<dbReference type="InterPro" id="IPR045063">
    <property type="entry name" value="Dynamin_N"/>
</dbReference>
<keyword evidence="5" id="KW-0479">Metal-binding</keyword>
<evidence type="ECO:0000256" key="7">
    <source>
        <dbReference type="ARBA" id="ARBA00022753"/>
    </source>
</evidence>
<name>A0ABM1MVX4_NICVS</name>
<dbReference type="GeneID" id="108564244"/>
<keyword evidence="9" id="KW-0067">ATP-binding</keyword>
<dbReference type="PANTHER" id="PTHR11216">
    <property type="entry name" value="EH DOMAIN"/>
    <property type="match status" value="1"/>
</dbReference>
<dbReference type="InterPro" id="IPR000261">
    <property type="entry name" value="EH_dom"/>
</dbReference>
<evidence type="ECO:0000256" key="5">
    <source>
        <dbReference type="ARBA" id="ARBA00022723"/>
    </source>
</evidence>
<dbReference type="Pfam" id="PF16880">
    <property type="entry name" value="EHD_N"/>
    <property type="match status" value="1"/>
</dbReference>
<evidence type="ECO:0000313" key="15">
    <source>
        <dbReference type="RefSeq" id="XP_017778724.1"/>
    </source>
</evidence>
<evidence type="ECO:0000256" key="9">
    <source>
        <dbReference type="ARBA" id="ARBA00022840"/>
    </source>
</evidence>
<evidence type="ECO:0000256" key="6">
    <source>
        <dbReference type="ARBA" id="ARBA00022741"/>
    </source>
</evidence>
<dbReference type="InterPro" id="IPR031692">
    <property type="entry name" value="EHD_N"/>
</dbReference>
<keyword evidence="7" id="KW-0967">Endosome</keyword>
<evidence type="ECO:0000256" key="2">
    <source>
        <dbReference type="ARBA" id="ARBA00004413"/>
    </source>
</evidence>
<dbReference type="Proteomes" id="UP000695000">
    <property type="component" value="Unplaced"/>
</dbReference>
<evidence type="ECO:0000256" key="4">
    <source>
        <dbReference type="ARBA" id="ARBA00022553"/>
    </source>
</evidence>
<feature type="domain" description="EH" evidence="11">
    <location>
        <begin position="444"/>
        <end position="531"/>
    </location>
</feature>
<sequence length="531" mass="60818">MFSWLSRDNDKQEVYESVVQGLKNIYRNKLLPLEQHYQFHDFHSPQLEDSDFDAKPMILLVGQYSTGKTTFIKYLLERDFPGIRIGPEPTTDRFIAVMYDEKDGQIPGNALVVDPKKQFRPLSKFGNAFLNRLQCSLVKSAVLENISIVDTPGILSGEKQRVDRGYDFTGVLQWFAERVDRIILLFDAHKLDISDEFRRSIEALRGHDDKIRIVLNKADMIDHQQLMRVYGALMWSLGKVLQTPEVARVYIGSFWDQPLRYDVNRKLFEDEEQDLFKDLQSLPRNAALRKLNDLIKRARLAKVHAYIIAELKKEMPSLIGKEGKKKELIKNLGQTYEKLQKEHKISPGDFPEIKTMQEVLVNLDFTKFHPIKPKLLEVVDRMLAEDIAILMAKIPQEDMNSKEPEIRGGAFENVEDTVSPFGYKRGEGIDAGFGEPEWIVSKHKNDEYDEIFTKLGPSDGKVTGSAAKSHMVKSKLPNSVLSKIWKLADVDKDGMLDSEEFALAMHLIKVKIDGNELPSDLPPHLLPPSKR</sequence>
<dbReference type="PANTHER" id="PTHR11216:SF31">
    <property type="entry name" value="AT21416P"/>
    <property type="match status" value="1"/>
</dbReference>
<dbReference type="SUPFAM" id="SSF52540">
    <property type="entry name" value="P-loop containing nucleoside triphosphate hydrolases"/>
    <property type="match status" value="1"/>
</dbReference>
<dbReference type="SMART" id="SM00054">
    <property type="entry name" value="EFh"/>
    <property type="match status" value="1"/>
</dbReference>
<evidence type="ECO:0000256" key="3">
    <source>
        <dbReference type="ARBA" id="ARBA00022475"/>
    </source>
</evidence>
<organism evidence="14 15">
    <name type="scientific">Nicrophorus vespilloides</name>
    <name type="common">Boreal carrion beetle</name>
    <dbReference type="NCBI Taxonomy" id="110193"/>
    <lineage>
        <taxon>Eukaryota</taxon>
        <taxon>Metazoa</taxon>
        <taxon>Ecdysozoa</taxon>
        <taxon>Arthropoda</taxon>
        <taxon>Hexapoda</taxon>
        <taxon>Insecta</taxon>
        <taxon>Pterygota</taxon>
        <taxon>Neoptera</taxon>
        <taxon>Endopterygota</taxon>
        <taxon>Coleoptera</taxon>
        <taxon>Polyphaga</taxon>
        <taxon>Staphyliniformia</taxon>
        <taxon>Silphidae</taxon>
        <taxon>Nicrophorinae</taxon>
        <taxon>Nicrophorus</taxon>
    </lineage>
</organism>
<dbReference type="InterPro" id="IPR018247">
    <property type="entry name" value="EF_Hand_1_Ca_BS"/>
</dbReference>
<gene>
    <name evidence="15" type="primary">LOC108564244</name>
</gene>
<keyword evidence="4" id="KW-0597">Phosphoprotein</keyword>
<dbReference type="Gene3D" id="3.40.50.300">
    <property type="entry name" value="P-loop containing nucleotide triphosphate hydrolases"/>
    <property type="match status" value="1"/>
</dbReference>
<dbReference type="InterPro" id="IPR027417">
    <property type="entry name" value="P-loop_NTPase"/>
</dbReference>
<feature type="domain" description="Dynamin-type G" evidence="13">
    <location>
        <begin position="52"/>
        <end position="283"/>
    </location>
</feature>
<keyword evidence="14" id="KW-1185">Reference proteome</keyword>
<dbReference type="CDD" id="cd09913">
    <property type="entry name" value="EHD"/>
    <property type="match status" value="1"/>
</dbReference>
<dbReference type="Gene3D" id="1.10.238.10">
    <property type="entry name" value="EF-hand"/>
    <property type="match status" value="1"/>
</dbReference>
<dbReference type="SMART" id="SM00027">
    <property type="entry name" value="EH"/>
    <property type="match status" value="1"/>
</dbReference>
<evidence type="ECO:0000259" key="13">
    <source>
        <dbReference type="PROSITE" id="PS51718"/>
    </source>
</evidence>
<dbReference type="InterPro" id="IPR030381">
    <property type="entry name" value="G_DYNAMIN_dom"/>
</dbReference>
<dbReference type="PROSITE" id="PS50031">
    <property type="entry name" value="EH"/>
    <property type="match status" value="1"/>
</dbReference>
<keyword evidence="8" id="KW-0106">Calcium</keyword>
<dbReference type="InterPro" id="IPR002048">
    <property type="entry name" value="EF_hand_dom"/>
</dbReference>
<dbReference type="Pfam" id="PF18150">
    <property type="entry name" value="DUF5600"/>
    <property type="match status" value="1"/>
</dbReference>
<dbReference type="PROSITE" id="PS50222">
    <property type="entry name" value="EF_HAND_2"/>
    <property type="match status" value="1"/>
</dbReference>
<dbReference type="Pfam" id="PF12763">
    <property type="entry name" value="EH"/>
    <property type="match status" value="1"/>
</dbReference>
<keyword evidence="3" id="KW-1003">Cell membrane</keyword>
<dbReference type="PROSITE" id="PS00018">
    <property type="entry name" value="EF_HAND_1"/>
    <property type="match status" value="1"/>
</dbReference>
<evidence type="ECO:0000256" key="1">
    <source>
        <dbReference type="ARBA" id="ARBA00004125"/>
    </source>
</evidence>
<dbReference type="PROSITE" id="PS51718">
    <property type="entry name" value="G_DYNAMIN_2"/>
    <property type="match status" value="1"/>
</dbReference>
<dbReference type="Gene3D" id="1.10.268.20">
    <property type="match status" value="1"/>
</dbReference>
<comment type="subcellular location">
    <subcellularLocation>
        <location evidence="2">Cell membrane</location>
        <topology evidence="2">Peripheral membrane protein</topology>
        <orientation evidence="2">Cytoplasmic side</orientation>
    </subcellularLocation>
    <subcellularLocation>
        <location evidence="1">Endosome membrane</location>
        <topology evidence="1">Peripheral membrane protein</topology>
        <orientation evidence="1">Cytoplasmic side</orientation>
    </subcellularLocation>
</comment>
<keyword evidence="10" id="KW-0472">Membrane</keyword>
<keyword evidence="6" id="KW-0547">Nucleotide-binding</keyword>
<evidence type="ECO:0000256" key="8">
    <source>
        <dbReference type="ARBA" id="ARBA00022837"/>
    </source>
</evidence>
<evidence type="ECO:0000259" key="12">
    <source>
        <dbReference type="PROSITE" id="PS50222"/>
    </source>
</evidence>
<evidence type="ECO:0000256" key="10">
    <source>
        <dbReference type="ARBA" id="ARBA00023136"/>
    </source>
</evidence>
<dbReference type="Pfam" id="PF00350">
    <property type="entry name" value="Dynamin_N"/>
    <property type="match status" value="1"/>
</dbReference>
<dbReference type="RefSeq" id="XP_017778724.1">
    <property type="nucleotide sequence ID" value="XM_017923235.1"/>
</dbReference>
<dbReference type="SUPFAM" id="SSF47473">
    <property type="entry name" value="EF-hand"/>
    <property type="match status" value="1"/>
</dbReference>
<feature type="domain" description="EF-hand" evidence="12">
    <location>
        <begin position="476"/>
        <end position="511"/>
    </location>
</feature>
<dbReference type="CDD" id="cd00052">
    <property type="entry name" value="EH"/>
    <property type="match status" value="1"/>
</dbReference>
<accession>A0ABM1MVX4</accession>
<dbReference type="InterPro" id="IPR011992">
    <property type="entry name" value="EF-hand-dom_pair"/>
</dbReference>
<dbReference type="InterPro" id="IPR040990">
    <property type="entry name" value="DUF5600"/>
</dbReference>
<reference evidence="15" key="1">
    <citation type="submission" date="2025-08" db="UniProtKB">
        <authorList>
            <consortium name="RefSeq"/>
        </authorList>
    </citation>
    <scope>IDENTIFICATION</scope>
    <source>
        <tissue evidence="15">Whole Larva</tissue>
    </source>
</reference>
<protein>
    <submittedName>
        <fullName evidence="15">EH domain-containing protein 3-like</fullName>
    </submittedName>
</protein>
<evidence type="ECO:0000259" key="11">
    <source>
        <dbReference type="PROSITE" id="PS50031"/>
    </source>
</evidence>
<proteinExistence type="predicted"/>
<evidence type="ECO:0000313" key="14">
    <source>
        <dbReference type="Proteomes" id="UP000695000"/>
    </source>
</evidence>